<dbReference type="AlphaFoldDB" id="A0A5C6C0U3"/>
<name>A0A5C6C0U3_9BACT</name>
<evidence type="ECO:0000313" key="2">
    <source>
        <dbReference type="Proteomes" id="UP000318437"/>
    </source>
</evidence>
<evidence type="ECO:0000313" key="1">
    <source>
        <dbReference type="EMBL" id="TWU17587.1"/>
    </source>
</evidence>
<gene>
    <name evidence="1" type="ORF">Pla144_51090</name>
</gene>
<organism evidence="1 2">
    <name type="scientific">Bythopirellula polymerisocia</name>
    <dbReference type="NCBI Taxonomy" id="2528003"/>
    <lineage>
        <taxon>Bacteria</taxon>
        <taxon>Pseudomonadati</taxon>
        <taxon>Planctomycetota</taxon>
        <taxon>Planctomycetia</taxon>
        <taxon>Pirellulales</taxon>
        <taxon>Lacipirellulaceae</taxon>
        <taxon>Bythopirellula</taxon>
    </lineage>
</organism>
<proteinExistence type="predicted"/>
<evidence type="ECO:0008006" key="3">
    <source>
        <dbReference type="Google" id="ProtNLM"/>
    </source>
</evidence>
<protein>
    <recommendedName>
        <fullName evidence="3">Core-binding (CB) domain-containing protein</fullName>
    </recommendedName>
</protein>
<keyword evidence="2" id="KW-1185">Reference proteome</keyword>
<dbReference type="Proteomes" id="UP000318437">
    <property type="component" value="Unassembled WGS sequence"/>
</dbReference>
<sequence length="180" mass="20712">MSNANSLRVPKYRRHKAKGLAVVTLNGKDLYLGKYGSAASKEAYRRITTEWLQAGGNLTNSREEITVVEIIAAYMRYARSYYHKHGKATNEVYSVKRDLGVVRELYGREQASKFGPLALKTVRQAMIEKQWCRNHGNKQVDRVKRVFKWAVSEVLIPGSVFEALERVLKFNNWLSRVFLT</sequence>
<reference evidence="1 2" key="1">
    <citation type="submission" date="2019-02" db="EMBL/GenBank/DDBJ databases">
        <title>Deep-cultivation of Planctomycetes and their phenomic and genomic characterization uncovers novel biology.</title>
        <authorList>
            <person name="Wiegand S."/>
            <person name="Jogler M."/>
            <person name="Boedeker C."/>
            <person name="Pinto D."/>
            <person name="Vollmers J."/>
            <person name="Rivas-Marin E."/>
            <person name="Kohn T."/>
            <person name="Peeters S.H."/>
            <person name="Heuer A."/>
            <person name="Rast P."/>
            <person name="Oberbeckmann S."/>
            <person name="Bunk B."/>
            <person name="Jeske O."/>
            <person name="Meyerdierks A."/>
            <person name="Storesund J.E."/>
            <person name="Kallscheuer N."/>
            <person name="Luecker S."/>
            <person name="Lage O.M."/>
            <person name="Pohl T."/>
            <person name="Merkel B.J."/>
            <person name="Hornburger P."/>
            <person name="Mueller R.-W."/>
            <person name="Bruemmer F."/>
            <person name="Labrenz M."/>
            <person name="Spormann A.M."/>
            <person name="Op Den Camp H."/>
            <person name="Overmann J."/>
            <person name="Amann R."/>
            <person name="Jetten M.S.M."/>
            <person name="Mascher T."/>
            <person name="Medema M.H."/>
            <person name="Devos D.P."/>
            <person name="Kaster A.-K."/>
            <person name="Ovreas L."/>
            <person name="Rohde M."/>
            <person name="Galperin M.Y."/>
            <person name="Jogler C."/>
        </authorList>
    </citation>
    <scope>NUCLEOTIDE SEQUENCE [LARGE SCALE GENOMIC DNA]</scope>
    <source>
        <strain evidence="1 2">Pla144</strain>
    </source>
</reference>
<comment type="caution">
    <text evidence="1">The sequence shown here is derived from an EMBL/GenBank/DDBJ whole genome shotgun (WGS) entry which is preliminary data.</text>
</comment>
<dbReference type="EMBL" id="SJPS01000022">
    <property type="protein sequence ID" value="TWU17587.1"/>
    <property type="molecule type" value="Genomic_DNA"/>
</dbReference>
<accession>A0A5C6C0U3</accession>